<protein>
    <submittedName>
        <fullName evidence="2">Uncharacterized protein</fullName>
    </submittedName>
</protein>
<evidence type="ECO:0000313" key="3">
    <source>
        <dbReference type="Proteomes" id="UP000887116"/>
    </source>
</evidence>
<accession>A0A8X6FRW6</accession>
<gene>
    <name evidence="2" type="ORF">TNCT_635691</name>
</gene>
<comment type="caution">
    <text evidence="2">The sequence shown here is derived from an EMBL/GenBank/DDBJ whole genome shotgun (WGS) entry which is preliminary data.</text>
</comment>
<feature type="transmembrane region" description="Helical" evidence="1">
    <location>
        <begin position="20"/>
        <end position="38"/>
    </location>
</feature>
<dbReference type="Proteomes" id="UP000887116">
    <property type="component" value="Unassembled WGS sequence"/>
</dbReference>
<proteinExistence type="predicted"/>
<evidence type="ECO:0000256" key="1">
    <source>
        <dbReference type="SAM" id="Phobius"/>
    </source>
</evidence>
<sequence length="104" mass="11887">METFDYFAQISRRKQVSFEFYFGLITGSSLIGILNIGLKGPLERAAEYWVKSLKRIVGTTKLLASEGSALLRSTELNLMRYALAPFYDFFPNIYSDMQIKENGQ</sequence>
<dbReference type="AlphaFoldDB" id="A0A8X6FRW6"/>
<keyword evidence="1" id="KW-0812">Transmembrane</keyword>
<evidence type="ECO:0000313" key="2">
    <source>
        <dbReference type="EMBL" id="GFQ85934.1"/>
    </source>
</evidence>
<keyword evidence="3" id="KW-1185">Reference proteome</keyword>
<dbReference type="EMBL" id="BMAO01023002">
    <property type="protein sequence ID" value="GFQ85934.1"/>
    <property type="molecule type" value="Genomic_DNA"/>
</dbReference>
<reference evidence="2" key="1">
    <citation type="submission" date="2020-07" db="EMBL/GenBank/DDBJ databases">
        <title>Multicomponent nature underlies the extraordinary mechanical properties of spider dragline silk.</title>
        <authorList>
            <person name="Kono N."/>
            <person name="Nakamura H."/>
            <person name="Mori M."/>
            <person name="Yoshida Y."/>
            <person name="Ohtoshi R."/>
            <person name="Malay A.D."/>
            <person name="Moran D.A.P."/>
            <person name="Tomita M."/>
            <person name="Numata K."/>
            <person name="Arakawa K."/>
        </authorList>
    </citation>
    <scope>NUCLEOTIDE SEQUENCE</scope>
</reference>
<keyword evidence="1" id="KW-1133">Transmembrane helix</keyword>
<dbReference type="OrthoDB" id="6435517at2759"/>
<name>A0A8X6FRW6_TRICU</name>
<organism evidence="2 3">
    <name type="scientific">Trichonephila clavata</name>
    <name type="common">Joro spider</name>
    <name type="synonym">Nephila clavata</name>
    <dbReference type="NCBI Taxonomy" id="2740835"/>
    <lineage>
        <taxon>Eukaryota</taxon>
        <taxon>Metazoa</taxon>
        <taxon>Ecdysozoa</taxon>
        <taxon>Arthropoda</taxon>
        <taxon>Chelicerata</taxon>
        <taxon>Arachnida</taxon>
        <taxon>Araneae</taxon>
        <taxon>Araneomorphae</taxon>
        <taxon>Entelegynae</taxon>
        <taxon>Araneoidea</taxon>
        <taxon>Nephilidae</taxon>
        <taxon>Trichonephila</taxon>
    </lineage>
</organism>
<keyword evidence="1" id="KW-0472">Membrane</keyword>